<feature type="transmembrane region" description="Helical" evidence="1">
    <location>
        <begin position="173"/>
        <end position="190"/>
    </location>
</feature>
<dbReference type="Pfam" id="PF01650">
    <property type="entry name" value="Peptidase_C13"/>
    <property type="match status" value="1"/>
</dbReference>
<dbReference type="EMBL" id="CP024443">
    <property type="protein sequence ID" value="ATR78159.1"/>
    <property type="molecule type" value="Genomic_DNA"/>
</dbReference>
<dbReference type="STRING" id="34062.AXE82_08975"/>
<proteinExistence type="predicted"/>
<sequence length="488" mass="54486">MDILPTSLTDLDLTPLKRFSHNVIANIRATGHMLIGSKRAFYWVKPTVWQFLLFGLTALASNLLFSWLVAEDATHFNPQGLISYLVWPMVMLVAGLILAKRHFNAMLIFVPAILWLCADTFMMLVQSLIQFISDLGWLPEWTFDTISIVFVLAFVWQSLSLLWIFGNQLRWSWIERVLIMLGAFAVLSVWQKNVQSEPIFQSDPVAPVITEAAFYAQPELLADMLNNVQPQRPSIHDWYFMGVAGHGEQDVFRSEIELTKDYFDHQFGTAGRSVALINNANTLSALPIASKTSIERALQSIAKKMDVNEDVLFLTLTSHGGDKVIEMSNPPLALDNVDAKWLRQSLDKSGIKWRVIVVSACYSGSFINELTSPETLVITASAANKSSFGCSNEAEYTYFGQAFFAESLPKLRRFQPAFEAASKRIAEREKMMGFEPSEPQLVMGEAIKARLPAFENSLKPLPAVVIAPSTAASATSDAHTLSSHQLDK</sequence>
<evidence type="ECO:0000313" key="2">
    <source>
        <dbReference type="EMBL" id="ATR78159.1"/>
    </source>
</evidence>
<feature type="transmembrane region" description="Helical" evidence="1">
    <location>
        <begin position="48"/>
        <end position="69"/>
    </location>
</feature>
<gene>
    <name evidence="2" type="ORF">NP7_02050</name>
</gene>
<dbReference type="InterPro" id="IPR001096">
    <property type="entry name" value="Peptidase_C13"/>
</dbReference>
<dbReference type="Proteomes" id="UP000229340">
    <property type="component" value="Chromosome"/>
</dbReference>
<organism evidence="2 3">
    <name type="scientific">Faucicola osloensis</name>
    <name type="common">Moraxella osloensis</name>
    <dbReference type="NCBI Taxonomy" id="34062"/>
    <lineage>
        <taxon>Bacteria</taxon>
        <taxon>Pseudomonadati</taxon>
        <taxon>Pseudomonadota</taxon>
        <taxon>Gammaproteobacteria</taxon>
        <taxon>Moraxellales</taxon>
        <taxon>Moraxellaceae</taxon>
        <taxon>Faucicola</taxon>
    </lineage>
</organism>
<dbReference type="AlphaFoldDB" id="A0A2D2LSZ7"/>
<keyword evidence="1" id="KW-1133">Transmembrane helix</keyword>
<protein>
    <submittedName>
        <fullName evidence="2">Peptidase C13 family protein</fullName>
    </submittedName>
</protein>
<evidence type="ECO:0000313" key="3">
    <source>
        <dbReference type="Proteomes" id="UP000229340"/>
    </source>
</evidence>
<name>A0A2D2LSZ7_FAUOS</name>
<dbReference type="GO" id="GO:0008233">
    <property type="term" value="F:peptidase activity"/>
    <property type="evidence" value="ECO:0007669"/>
    <property type="project" value="InterPro"/>
</dbReference>
<keyword evidence="1" id="KW-0472">Membrane</keyword>
<dbReference type="InterPro" id="IPR029030">
    <property type="entry name" value="Caspase-like_dom_sf"/>
</dbReference>
<evidence type="ECO:0000256" key="1">
    <source>
        <dbReference type="SAM" id="Phobius"/>
    </source>
</evidence>
<dbReference type="SUPFAM" id="SSF52129">
    <property type="entry name" value="Caspase-like"/>
    <property type="match status" value="1"/>
</dbReference>
<reference evidence="3" key="1">
    <citation type="submission" date="2017-11" db="EMBL/GenBank/DDBJ databases">
        <title>Complete genome sequence of Moraxella osloensis NP7 isolated from human skin.</title>
        <authorList>
            <person name="Lee K."/>
            <person name="Lim J.Y."/>
            <person name="Hwang I."/>
        </authorList>
    </citation>
    <scope>NUCLEOTIDE SEQUENCE [LARGE SCALE GENOMIC DNA]</scope>
    <source>
        <strain evidence="3">NP7</strain>
    </source>
</reference>
<keyword evidence="1" id="KW-0812">Transmembrane</keyword>
<dbReference type="Gene3D" id="3.40.50.1460">
    <property type="match status" value="1"/>
</dbReference>
<accession>A0A2D2LSZ7</accession>
<dbReference type="GO" id="GO:0006508">
    <property type="term" value="P:proteolysis"/>
    <property type="evidence" value="ECO:0007669"/>
    <property type="project" value="InterPro"/>
</dbReference>
<feature type="transmembrane region" description="Helical" evidence="1">
    <location>
        <begin position="145"/>
        <end position="166"/>
    </location>
</feature>
<feature type="transmembrane region" description="Helical" evidence="1">
    <location>
        <begin position="81"/>
        <end position="99"/>
    </location>
</feature>
<feature type="transmembrane region" description="Helical" evidence="1">
    <location>
        <begin position="106"/>
        <end position="125"/>
    </location>
</feature>